<feature type="compositionally biased region" description="Basic and acidic residues" evidence="1">
    <location>
        <begin position="352"/>
        <end position="363"/>
    </location>
</feature>
<gene>
    <name evidence="3" type="ORF">OLC1_LOCUS611</name>
</gene>
<reference evidence="3" key="1">
    <citation type="submission" date="2023-03" db="EMBL/GenBank/DDBJ databases">
        <authorList>
            <person name="Julca I."/>
        </authorList>
    </citation>
    <scope>NUCLEOTIDE SEQUENCE</scope>
</reference>
<feature type="compositionally biased region" description="Basic and acidic residues" evidence="1">
    <location>
        <begin position="534"/>
        <end position="551"/>
    </location>
</feature>
<evidence type="ECO:0000256" key="1">
    <source>
        <dbReference type="SAM" id="MobiDB-lite"/>
    </source>
</evidence>
<dbReference type="EMBL" id="OX459118">
    <property type="protein sequence ID" value="CAI9087900.1"/>
    <property type="molecule type" value="Genomic_DNA"/>
</dbReference>
<accession>A0AAV1BZD4</accession>
<sequence>MHYSLLHLRRSHHRHHQIRRLYDAAASINCVRDRGLDHAVERERNLKPVLNLKNLIVSEPSKSLPLSIITQSKDSLRIPVRPIELIRRYRSVFEEFLPGGIGIQPHIKLTPEVLNYHKEEQLVYESVLYKQDVADRLLKLLMVSRINKIPVRVVNELKWELGLPQDYLKSIVPEFPDYFRLKCESNEDVLELVCWSDEHAVSTLEKKRSFPIEFPLKYSSGFEMDKKYKKWVDEWQKLPYISPYENASHLVSKSDESDKWAVAILHEVLNLFVGKKAEREVLLGLGEWLGLRSRFKRAFLQHPGIFYVSSKLRTHTVVLRDGFNRGMLVERLPLMEVRFKYVQLMNTIKEDPVNKEKPKESPKEGLGNNEKLKESAEDDPGNKDNLKESTKIHDGKDKEEQGEFYELSDEQSTDDYEDHDDDDDDEPTERKNSRASRNRRFEVGESPSRRNSSGRKSRFNVRTDIRDSGRVHGRSSRRNNNNNNDDDNEYAEKMNSNNSVSSRNRRFEGRESQSTALRGPARRNSGGSTTKFHLRTETRDFRGRSQRRNDDNNSDGQKGRMNSKNKRAPYEKQNKVSKSAAF</sequence>
<protein>
    <submittedName>
        <fullName evidence="3">OLC1v1022091C1</fullName>
    </submittedName>
</protein>
<name>A0AAV1BZD4_OLDCO</name>
<dbReference type="Proteomes" id="UP001161247">
    <property type="component" value="Chromosome 1"/>
</dbReference>
<keyword evidence="4" id="KW-1185">Reference proteome</keyword>
<proteinExistence type="predicted"/>
<evidence type="ECO:0000313" key="3">
    <source>
        <dbReference type="EMBL" id="CAI9087900.1"/>
    </source>
</evidence>
<dbReference type="PANTHER" id="PTHR31476:SF16">
    <property type="entry name" value="F14O23.23 PROTEIN"/>
    <property type="match status" value="1"/>
</dbReference>
<feature type="compositionally biased region" description="Acidic residues" evidence="1">
    <location>
        <begin position="402"/>
        <end position="427"/>
    </location>
</feature>
<feature type="compositionally biased region" description="Basic and acidic residues" evidence="1">
    <location>
        <begin position="370"/>
        <end position="401"/>
    </location>
</feature>
<dbReference type="Pfam" id="PF11955">
    <property type="entry name" value="PORR"/>
    <property type="match status" value="1"/>
</dbReference>
<feature type="domain" description="PORR" evidence="2">
    <location>
        <begin position="31"/>
        <end position="347"/>
    </location>
</feature>
<feature type="compositionally biased region" description="Basic and acidic residues" evidence="1">
    <location>
        <begin position="461"/>
        <end position="470"/>
    </location>
</feature>
<dbReference type="InterPro" id="IPR045040">
    <property type="entry name" value="PORR_fam"/>
</dbReference>
<dbReference type="AlphaFoldDB" id="A0AAV1BZD4"/>
<dbReference type="GO" id="GO:0003723">
    <property type="term" value="F:RNA binding"/>
    <property type="evidence" value="ECO:0007669"/>
    <property type="project" value="InterPro"/>
</dbReference>
<dbReference type="PANTHER" id="PTHR31476">
    <property type="entry name" value="PROTEIN WHAT'S THIS FACTOR 1 HOMOLOG, CHLOROPLASTIC"/>
    <property type="match status" value="1"/>
</dbReference>
<dbReference type="InterPro" id="IPR021099">
    <property type="entry name" value="PORR_domain"/>
</dbReference>
<evidence type="ECO:0000259" key="2">
    <source>
        <dbReference type="Pfam" id="PF11955"/>
    </source>
</evidence>
<organism evidence="3 4">
    <name type="scientific">Oldenlandia corymbosa var. corymbosa</name>
    <dbReference type="NCBI Taxonomy" id="529605"/>
    <lineage>
        <taxon>Eukaryota</taxon>
        <taxon>Viridiplantae</taxon>
        <taxon>Streptophyta</taxon>
        <taxon>Embryophyta</taxon>
        <taxon>Tracheophyta</taxon>
        <taxon>Spermatophyta</taxon>
        <taxon>Magnoliopsida</taxon>
        <taxon>eudicotyledons</taxon>
        <taxon>Gunneridae</taxon>
        <taxon>Pentapetalae</taxon>
        <taxon>asterids</taxon>
        <taxon>lamiids</taxon>
        <taxon>Gentianales</taxon>
        <taxon>Rubiaceae</taxon>
        <taxon>Rubioideae</taxon>
        <taxon>Spermacoceae</taxon>
        <taxon>Hedyotis-Oldenlandia complex</taxon>
        <taxon>Oldenlandia</taxon>
    </lineage>
</organism>
<feature type="region of interest" description="Disordered" evidence="1">
    <location>
        <begin position="352"/>
        <end position="582"/>
    </location>
</feature>
<evidence type="ECO:0000313" key="4">
    <source>
        <dbReference type="Proteomes" id="UP001161247"/>
    </source>
</evidence>